<organism evidence="2 3">
    <name type="scientific">Methanocaldococcus vulcanius (strain ATCC 700851 / DSM 12094 / M7)</name>
    <name type="common">Methanococcus vulcanius</name>
    <dbReference type="NCBI Taxonomy" id="579137"/>
    <lineage>
        <taxon>Archaea</taxon>
        <taxon>Methanobacteriati</taxon>
        <taxon>Methanobacteriota</taxon>
        <taxon>Methanomada group</taxon>
        <taxon>Methanococci</taxon>
        <taxon>Methanococcales</taxon>
        <taxon>Methanocaldococcaceae</taxon>
        <taxon>Methanocaldococcus</taxon>
    </lineage>
</organism>
<gene>
    <name evidence="2" type="ordered locus">Metvu_0987</name>
</gene>
<keyword evidence="1" id="KW-0472">Membrane</keyword>
<dbReference type="GeneID" id="8513324"/>
<dbReference type="HOGENOM" id="CLU_036466_0_0_2"/>
<dbReference type="InterPro" id="IPR013783">
    <property type="entry name" value="Ig-like_fold"/>
</dbReference>
<evidence type="ECO:0000256" key="1">
    <source>
        <dbReference type="SAM" id="Phobius"/>
    </source>
</evidence>
<feature type="transmembrane region" description="Helical" evidence="1">
    <location>
        <begin position="541"/>
        <end position="560"/>
    </location>
</feature>
<dbReference type="OrthoDB" id="56770at2157"/>
<keyword evidence="1" id="KW-0812">Transmembrane</keyword>
<dbReference type="RefSeq" id="WP_015733065.1">
    <property type="nucleotide sequence ID" value="NC_013407.1"/>
</dbReference>
<keyword evidence="1" id="KW-1133">Transmembrane helix</keyword>
<dbReference type="AlphaFoldDB" id="C9RGZ3"/>
<dbReference type="PANTHER" id="PTHR35902">
    <property type="entry name" value="S-LAYER DOMAIN-LIKE PROTEIN-RELATED"/>
    <property type="match status" value="1"/>
</dbReference>
<evidence type="ECO:0000313" key="2">
    <source>
        <dbReference type="EMBL" id="ACX72845.1"/>
    </source>
</evidence>
<protein>
    <submittedName>
        <fullName evidence="2">Uncharacterized protein</fullName>
    </submittedName>
</protein>
<dbReference type="Gene3D" id="2.60.40.10">
    <property type="entry name" value="Immunoglobulins"/>
    <property type="match status" value="1"/>
</dbReference>
<keyword evidence="3" id="KW-1185">Reference proteome</keyword>
<dbReference type="PANTHER" id="PTHR35902:SF3">
    <property type="entry name" value="NPCBM-ASSOCIATED, NEW3 DOMAIN OF ALPHA-GALACTOSIDASE"/>
    <property type="match status" value="1"/>
</dbReference>
<name>C9RGZ3_METVM</name>
<accession>C9RGZ3</accession>
<dbReference type="EMBL" id="CP001787">
    <property type="protein sequence ID" value="ACX72845.1"/>
    <property type="molecule type" value="Genomic_DNA"/>
</dbReference>
<dbReference type="Proteomes" id="UP000002063">
    <property type="component" value="Chromosome"/>
</dbReference>
<proteinExistence type="predicted"/>
<dbReference type="eggNOG" id="arCOG02079">
    <property type="taxonomic scope" value="Archaea"/>
</dbReference>
<dbReference type="STRING" id="579137.Metvu_0987"/>
<dbReference type="KEGG" id="mvu:Metvu_0987"/>
<evidence type="ECO:0000313" key="3">
    <source>
        <dbReference type="Proteomes" id="UP000002063"/>
    </source>
</evidence>
<reference evidence="2" key="1">
    <citation type="submission" date="2009-10" db="EMBL/GenBank/DDBJ databases">
        <title>Complete sequence of chromosome of Methanocaldococcus vulcanius M7.</title>
        <authorList>
            <consortium name="US DOE Joint Genome Institute"/>
            <person name="Lucas S."/>
            <person name="Copeland A."/>
            <person name="Lapidus A."/>
            <person name="Glavina del Rio T."/>
            <person name="Dalin E."/>
            <person name="Tice H."/>
            <person name="Bruce D."/>
            <person name="Goodwin L."/>
            <person name="Pitluck S."/>
            <person name="Lcollab F.I."/>
            <person name="Brettin T."/>
            <person name="Detter J.C."/>
            <person name="Han C."/>
            <person name="Tapia R."/>
            <person name="Kuske C.R."/>
            <person name="Schmutz J."/>
            <person name="Larimer F."/>
            <person name="Land M."/>
            <person name="Hauser L."/>
            <person name="Kyrpides N."/>
            <person name="Ovchinikova G."/>
            <person name="Sieprawska-Lupa M."/>
            <person name="Whitman W.B."/>
            <person name="Woyke T."/>
        </authorList>
    </citation>
    <scope>NUCLEOTIDE SEQUENCE [LARGE SCALE GENOMIC DNA]</scope>
    <source>
        <strain evidence="2">M7</strain>
    </source>
</reference>
<sequence>MKKLGEKAYNLIERVVKSKVKLLILPILLLIMTSTFGLQVGEVEYQPSVIHPGDDVDLWVKVTNDNYNHELKNIVVEIKPHYPFELKQVNPVKGRVYISHLNIGESEVVHFKLHVNENAPSNNYEIDIKVNYDEVETENGKEITNHYQLTKIYYLPIYGKANFEVSGNFSLIPAKTQRVPIVISNLGTGKAKNVNVYVGYELNSVNAGTQSTQVSAYGTTKTIEENIFYPTPVPVSNLPISPVGTTKFYLGTINPGEDKEIYVNLHTSDKLTEGSYQIPLVITWTAEDGTKKATLISLGAYVKGDIELGVSNVITDPVEIKPGTTYARIDITLTNNGHQEAKNVIVQLITQKPFKDSWSNCNIKDIGNLLPGMSKVASFYVDVDKYAKAGHYKLPLEITYLDTSDNEHKTEKFIDLYIKPKPLFEILTKEVNVTAGEDNVVYIKIKNVGSEKAVEVKISAIKNSGQPFDYPIKSDTIGTLYPNQTGIGTITIHPNKDAPSKPYYITLEIRCAGDSEEGDNNVYVYQKPLKVVVNNSGSANYWLLIGVAVLIIIVVGVYFFKKRKNE</sequence>